<sequence length="74" mass="8520">MNLNNDNIPINKIIRKINEPAKKNEALYLTADEVKIVSEDFGDQYFVPILTNEQLIKLCDEGKLGKPIFKKEKD</sequence>
<dbReference type="AlphaFoldDB" id="A0AAX1MF97"/>
<organism evidence="1 2">
    <name type="scientific">Acinetobacter junii</name>
    <dbReference type="NCBI Taxonomy" id="40215"/>
    <lineage>
        <taxon>Bacteria</taxon>
        <taxon>Pseudomonadati</taxon>
        <taxon>Pseudomonadota</taxon>
        <taxon>Gammaproteobacteria</taxon>
        <taxon>Moraxellales</taxon>
        <taxon>Moraxellaceae</taxon>
        <taxon>Acinetobacter</taxon>
    </lineage>
</organism>
<evidence type="ECO:0000313" key="2">
    <source>
        <dbReference type="Proteomes" id="UP000679388"/>
    </source>
</evidence>
<proteinExistence type="predicted"/>
<dbReference type="Proteomes" id="UP000679388">
    <property type="component" value="Chromosome"/>
</dbReference>
<dbReference type="RefSeq" id="WP_212638474.1">
    <property type="nucleotide sequence ID" value="NZ_CP059558.1"/>
</dbReference>
<dbReference type="EMBL" id="CP059558">
    <property type="protein sequence ID" value="QUY35646.1"/>
    <property type="molecule type" value="Genomic_DNA"/>
</dbReference>
<reference evidence="1" key="1">
    <citation type="submission" date="2020-07" db="EMBL/GenBank/DDBJ databases">
        <title>Acinetobacter junii strain YR7 chromosome and plasmid pNDM-YR7.</title>
        <authorList>
            <person name="Tang B."/>
        </authorList>
    </citation>
    <scope>NUCLEOTIDE SEQUENCE</scope>
    <source>
        <strain evidence="1">YR7</strain>
    </source>
</reference>
<evidence type="ECO:0000313" key="1">
    <source>
        <dbReference type="EMBL" id="QUY35646.1"/>
    </source>
</evidence>
<protein>
    <submittedName>
        <fullName evidence="1">Uncharacterized protein</fullName>
    </submittedName>
</protein>
<name>A0AAX1MF97_ACIJU</name>
<accession>A0AAX1MF97</accession>
<dbReference type="GeneID" id="70092887"/>
<gene>
    <name evidence="1" type="ORF">H2677_10185</name>
</gene>